<keyword evidence="2" id="KW-1185">Reference proteome</keyword>
<proteinExistence type="predicted"/>
<gene>
    <name evidence="1" type="ORF">FCU45_06745</name>
</gene>
<accession>A0A4U2Z4U3</accession>
<dbReference type="Proteomes" id="UP000309561">
    <property type="component" value="Unassembled WGS sequence"/>
</dbReference>
<comment type="caution">
    <text evidence="1">The sequence shown here is derived from an EMBL/GenBank/DDBJ whole genome shotgun (WGS) entry which is preliminary data.</text>
</comment>
<organism evidence="1 2">
    <name type="scientific">Sulfurimonas crateris</name>
    <dbReference type="NCBI Taxonomy" id="2574727"/>
    <lineage>
        <taxon>Bacteria</taxon>
        <taxon>Pseudomonadati</taxon>
        <taxon>Campylobacterota</taxon>
        <taxon>Epsilonproteobacteria</taxon>
        <taxon>Campylobacterales</taxon>
        <taxon>Sulfurimonadaceae</taxon>
        <taxon>Sulfurimonas</taxon>
    </lineage>
</organism>
<evidence type="ECO:0000313" key="2">
    <source>
        <dbReference type="Proteomes" id="UP000309561"/>
    </source>
</evidence>
<dbReference type="OrthoDB" id="5334172at2"/>
<sequence>MAYFDNVKLGDAVYGLVFGPGNVSQIFENSHYKIMVNFKNDYEVPYTEDGIPGWGHFSKQTLFYKNDIDLTDVDFSPVSKILSIKKIIKLKEKKKLQVRLPSGIWKSVKKAEAAYVEDLLEREKYHMFRKKPQKKEKEKEK</sequence>
<dbReference type="AlphaFoldDB" id="A0A4U2Z4U3"/>
<reference evidence="1 2" key="1">
    <citation type="submission" date="2019-04" db="EMBL/GenBank/DDBJ databases">
        <title>Sulfurimonas crateris sp. nov. a facultative anaerobic sulfur-oxidizing chemolithautotrophic bacterium isolated from a terrestrial mud vulcano.</title>
        <authorList>
            <person name="Ratnikova N.M."/>
            <person name="Slobodkin A.I."/>
            <person name="Merkel A.Y."/>
            <person name="Novikov A."/>
            <person name="Bonch-Osmolovskaya E.A."/>
            <person name="Slobodkina G.B."/>
        </authorList>
    </citation>
    <scope>NUCLEOTIDE SEQUENCE [LARGE SCALE GENOMIC DNA]</scope>
    <source>
        <strain evidence="1 2">SN118</strain>
    </source>
</reference>
<dbReference type="EMBL" id="SZPX01000005">
    <property type="protein sequence ID" value="TKI69217.1"/>
    <property type="molecule type" value="Genomic_DNA"/>
</dbReference>
<dbReference type="RefSeq" id="WP_137013619.1">
    <property type="nucleotide sequence ID" value="NZ_SZPX01000005.1"/>
</dbReference>
<protein>
    <submittedName>
        <fullName evidence="1">Uncharacterized protein</fullName>
    </submittedName>
</protein>
<evidence type="ECO:0000313" key="1">
    <source>
        <dbReference type="EMBL" id="TKI69217.1"/>
    </source>
</evidence>
<name>A0A4U2Z4U3_9BACT</name>